<evidence type="ECO:0000256" key="28">
    <source>
        <dbReference type="ARBA" id="ARBA00048575"/>
    </source>
</evidence>
<dbReference type="SUPFAM" id="SSF142921">
    <property type="entry name" value="WGR domain-like"/>
    <property type="match status" value="1"/>
</dbReference>
<evidence type="ECO:0000256" key="4">
    <source>
        <dbReference type="ARBA" id="ARBA00022454"/>
    </source>
</evidence>
<dbReference type="GO" id="GO:0008270">
    <property type="term" value="F:zinc ion binding"/>
    <property type="evidence" value="ECO:0007669"/>
    <property type="project" value="UniProtKB-KW"/>
</dbReference>
<dbReference type="InterPro" id="IPR036420">
    <property type="entry name" value="BRCT_dom_sf"/>
</dbReference>
<dbReference type="SUPFAM" id="SSF56399">
    <property type="entry name" value="ADP-ribosylation"/>
    <property type="match status" value="1"/>
</dbReference>
<dbReference type="InterPro" id="IPR008893">
    <property type="entry name" value="WGR_domain"/>
</dbReference>
<dbReference type="SUPFAM" id="SSF47587">
    <property type="entry name" value="Domain of poly(ADP-ribose) polymerase"/>
    <property type="match status" value="1"/>
</dbReference>
<evidence type="ECO:0000256" key="6">
    <source>
        <dbReference type="ARBA" id="ARBA00022499"/>
    </source>
</evidence>
<dbReference type="PROSITE" id="PS51059">
    <property type="entry name" value="PARP_CATALYTIC"/>
    <property type="match status" value="1"/>
</dbReference>
<dbReference type="SUPFAM" id="SSF57716">
    <property type="entry name" value="Glucocorticoid receptor-like (DNA-binding domain)"/>
    <property type="match status" value="1"/>
</dbReference>
<feature type="region of interest" description="Disordered" evidence="30">
    <location>
        <begin position="108"/>
        <end position="133"/>
    </location>
</feature>
<dbReference type="Gene3D" id="1.20.142.10">
    <property type="entry name" value="Poly(ADP-ribose) polymerase, regulatory domain"/>
    <property type="match status" value="1"/>
</dbReference>
<dbReference type="Proteomes" id="UP000663864">
    <property type="component" value="Unassembled WGS sequence"/>
</dbReference>
<dbReference type="Pfam" id="PF21728">
    <property type="entry name" value="PADR1_N"/>
    <property type="match status" value="1"/>
</dbReference>
<evidence type="ECO:0000256" key="27">
    <source>
        <dbReference type="ARBA" id="ARBA00048339"/>
    </source>
</evidence>
<evidence type="ECO:0000256" key="5">
    <source>
        <dbReference type="ARBA" id="ARBA00022490"/>
    </source>
</evidence>
<dbReference type="PANTHER" id="PTHR10459:SF112">
    <property type="entry name" value="POLY [ADP-RIBOSE] POLYMERASE 1"/>
    <property type="match status" value="1"/>
</dbReference>
<evidence type="ECO:0000256" key="29">
    <source>
        <dbReference type="RuleBase" id="RU362114"/>
    </source>
</evidence>
<keyword evidence="4" id="KW-0158">Chromosome</keyword>
<dbReference type="EC" id="2.4.2.-" evidence="29"/>
<reference evidence="35" key="1">
    <citation type="submission" date="2021-02" db="EMBL/GenBank/DDBJ databases">
        <authorList>
            <person name="Nowell W R."/>
        </authorList>
    </citation>
    <scope>NUCLEOTIDE SEQUENCE</scope>
</reference>
<dbReference type="InterPro" id="IPR004102">
    <property type="entry name" value="Poly(ADP-ribose)pol_reg_dom"/>
</dbReference>
<dbReference type="GO" id="GO:0005730">
    <property type="term" value="C:nucleolus"/>
    <property type="evidence" value="ECO:0007669"/>
    <property type="project" value="UniProtKB-SubCell"/>
</dbReference>
<keyword evidence="21" id="KW-0804">Transcription</keyword>
<dbReference type="InterPro" id="IPR036957">
    <property type="entry name" value="Znf_PARP_sf"/>
</dbReference>
<keyword evidence="16" id="KW-0862">Zinc</keyword>
<comment type="catalytic activity">
    <reaction evidence="23">
        <text>L-glutamyl-[protein] + NAD(+) = 5-O-(ADP-D-ribosyl)-L-glutamyl-[protein] + nicotinamide</text>
        <dbReference type="Rhea" id="RHEA:58224"/>
        <dbReference type="Rhea" id="RHEA-COMP:10208"/>
        <dbReference type="Rhea" id="RHEA-COMP:15089"/>
        <dbReference type="ChEBI" id="CHEBI:17154"/>
        <dbReference type="ChEBI" id="CHEBI:29973"/>
        <dbReference type="ChEBI" id="CHEBI:57540"/>
        <dbReference type="ChEBI" id="CHEBI:142540"/>
    </reaction>
    <physiologicalReaction direction="left-to-right" evidence="23">
        <dbReference type="Rhea" id="RHEA:58225"/>
    </physiologicalReaction>
</comment>
<gene>
    <name evidence="35" type="ORF">ZHD862_LOCUS14203</name>
</gene>
<keyword evidence="20" id="KW-0238">DNA-binding</keyword>
<evidence type="ECO:0000256" key="26">
    <source>
        <dbReference type="ARBA" id="ARBA00048241"/>
    </source>
</evidence>
<dbReference type="EMBL" id="CAJNOT010000610">
    <property type="protein sequence ID" value="CAF1034186.1"/>
    <property type="molecule type" value="Genomic_DNA"/>
</dbReference>
<keyword evidence="9 29" id="KW-0328">Glycosyltransferase</keyword>
<dbReference type="PROSITE" id="PS52007">
    <property type="entry name" value="PADR1"/>
    <property type="match status" value="1"/>
</dbReference>
<dbReference type="PROSITE" id="PS50064">
    <property type="entry name" value="ZF_PARP_2"/>
    <property type="match status" value="1"/>
</dbReference>
<keyword evidence="19 29" id="KW-0520">NAD</keyword>
<evidence type="ECO:0000256" key="17">
    <source>
        <dbReference type="ARBA" id="ARBA00022859"/>
    </source>
</evidence>
<evidence type="ECO:0000256" key="13">
    <source>
        <dbReference type="ARBA" id="ARBA00022737"/>
    </source>
</evidence>
<evidence type="ECO:0000313" key="35">
    <source>
        <dbReference type="EMBL" id="CAF1034186.1"/>
    </source>
</evidence>
<evidence type="ECO:0000256" key="15">
    <source>
        <dbReference type="ARBA" id="ARBA00022771"/>
    </source>
</evidence>
<comment type="catalytic activity">
    <reaction evidence="24">
        <text>L-aspartyl-[protein] + NAD(+) = 4-O-(ADP-D-ribosyl)-L-aspartyl-[protein] + nicotinamide</text>
        <dbReference type="Rhea" id="RHEA:54424"/>
        <dbReference type="Rhea" id="RHEA-COMP:9867"/>
        <dbReference type="Rhea" id="RHEA-COMP:13832"/>
        <dbReference type="ChEBI" id="CHEBI:17154"/>
        <dbReference type="ChEBI" id="CHEBI:29961"/>
        <dbReference type="ChEBI" id="CHEBI:57540"/>
        <dbReference type="ChEBI" id="CHEBI:138102"/>
    </reaction>
    <physiologicalReaction direction="left-to-right" evidence="24">
        <dbReference type="Rhea" id="RHEA:54425"/>
    </physiologicalReaction>
</comment>
<feature type="domain" description="WGR" evidence="34">
    <location>
        <begin position="379"/>
        <end position="474"/>
    </location>
</feature>
<keyword evidence="14" id="KW-0013">ADP-ribosylation</keyword>
<evidence type="ECO:0000256" key="10">
    <source>
        <dbReference type="ARBA" id="ARBA00022679"/>
    </source>
</evidence>
<feature type="domain" description="PARP-type" evidence="31">
    <location>
        <begin position="24"/>
        <end position="113"/>
    </location>
</feature>
<evidence type="ECO:0000256" key="19">
    <source>
        <dbReference type="ARBA" id="ARBA00023027"/>
    </source>
</evidence>
<keyword evidence="15" id="KW-0863">Zinc-finger</keyword>
<evidence type="ECO:0000256" key="18">
    <source>
        <dbReference type="ARBA" id="ARBA00023015"/>
    </source>
</evidence>
<dbReference type="InterPro" id="IPR050800">
    <property type="entry name" value="ARTD/PARP"/>
</dbReference>
<feature type="domain" description="PARP alpha-helical" evidence="33">
    <location>
        <begin position="502"/>
        <end position="620"/>
    </location>
</feature>
<evidence type="ECO:0000256" key="12">
    <source>
        <dbReference type="ARBA" id="ARBA00022723"/>
    </source>
</evidence>
<keyword evidence="22" id="KW-0539">Nucleus</keyword>
<dbReference type="GO" id="GO:0006302">
    <property type="term" value="P:double-strand break repair"/>
    <property type="evidence" value="ECO:0007669"/>
    <property type="project" value="TreeGrafter"/>
</dbReference>
<protein>
    <recommendedName>
        <fullName evidence="29">Poly [ADP-ribose] polymerase</fullName>
        <shortName evidence="29">PARP</shortName>
        <ecNumber evidence="29">2.4.2.-</ecNumber>
    </recommendedName>
</protein>
<evidence type="ECO:0000259" key="34">
    <source>
        <dbReference type="PROSITE" id="PS51977"/>
    </source>
</evidence>
<dbReference type="GO" id="GO:0045087">
    <property type="term" value="P:innate immune response"/>
    <property type="evidence" value="ECO:0007669"/>
    <property type="project" value="UniProtKB-KW"/>
</dbReference>
<evidence type="ECO:0000256" key="3">
    <source>
        <dbReference type="ARBA" id="ARBA00004604"/>
    </source>
</evidence>
<dbReference type="Pfam" id="PF00645">
    <property type="entry name" value="zf-PARP"/>
    <property type="match status" value="1"/>
</dbReference>
<keyword evidence="11" id="KW-0548">Nucleotidyltransferase</keyword>
<evidence type="ECO:0000256" key="7">
    <source>
        <dbReference type="ARBA" id="ARBA00022533"/>
    </source>
</evidence>
<dbReference type="Pfam" id="PF02877">
    <property type="entry name" value="PARP_reg"/>
    <property type="match status" value="1"/>
</dbReference>
<dbReference type="GO" id="GO:0005829">
    <property type="term" value="C:cytosol"/>
    <property type="evidence" value="ECO:0007669"/>
    <property type="project" value="UniProtKB-SubCell"/>
</dbReference>
<dbReference type="GO" id="GO:0003950">
    <property type="term" value="F:NAD+ poly-ADP-ribosyltransferase activity"/>
    <property type="evidence" value="ECO:0007669"/>
    <property type="project" value="UniProtKB-UniRule"/>
</dbReference>
<dbReference type="Gene3D" id="3.30.1740.10">
    <property type="entry name" value="Zinc finger, PARP-type"/>
    <property type="match status" value="1"/>
</dbReference>
<comment type="catalytic activity">
    <reaction evidence="26">
        <text>L-histidyl-[protein] + NAD(+) = N(tele)-(ADP-D-ribosyl)-L-histidyl-[protein] + nicotinamide + H(+)</text>
        <dbReference type="Rhea" id="RHEA:72071"/>
        <dbReference type="Rhea" id="RHEA-COMP:9745"/>
        <dbReference type="Rhea" id="RHEA-COMP:18085"/>
        <dbReference type="ChEBI" id="CHEBI:15378"/>
        <dbReference type="ChEBI" id="CHEBI:17154"/>
        <dbReference type="ChEBI" id="CHEBI:29979"/>
        <dbReference type="ChEBI" id="CHEBI:57540"/>
        <dbReference type="ChEBI" id="CHEBI:191398"/>
    </reaction>
    <physiologicalReaction direction="left-to-right" evidence="26">
        <dbReference type="Rhea" id="RHEA:72072"/>
    </physiologicalReaction>
</comment>
<dbReference type="PROSITE" id="PS51060">
    <property type="entry name" value="PARP_ALPHA_HD"/>
    <property type="match status" value="1"/>
</dbReference>
<evidence type="ECO:0000256" key="22">
    <source>
        <dbReference type="ARBA" id="ARBA00023242"/>
    </source>
</evidence>
<organism evidence="35 36">
    <name type="scientific">Rotaria sordida</name>
    <dbReference type="NCBI Taxonomy" id="392033"/>
    <lineage>
        <taxon>Eukaryota</taxon>
        <taxon>Metazoa</taxon>
        <taxon>Spiralia</taxon>
        <taxon>Gnathifera</taxon>
        <taxon>Rotifera</taxon>
        <taxon>Eurotatoria</taxon>
        <taxon>Bdelloidea</taxon>
        <taxon>Philodinida</taxon>
        <taxon>Philodinidae</taxon>
        <taxon>Rotaria</taxon>
    </lineage>
</organism>
<feature type="domain" description="PARP catalytic" evidence="32">
    <location>
        <begin position="629"/>
        <end position="691"/>
    </location>
</feature>
<dbReference type="GO" id="GO:1990404">
    <property type="term" value="F:NAD+-protein mono-ADP-ribosyltransferase activity"/>
    <property type="evidence" value="ECO:0007669"/>
    <property type="project" value="TreeGrafter"/>
</dbReference>
<dbReference type="InterPro" id="IPR049296">
    <property type="entry name" value="PARP1-like_PADR1_N"/>
</dbReference>
<evidence type="ECO:0000259" key="32">
    <source>
        <dbReference type="PROSITE" id="PS51059"/>
    </source>
</evidence>
<evidence type="ECO:0000313" key="36">
    <source>
        <dbReference type="Proteomes" id="UP000663864"/>
    </source>
</evidence>
<evidence type="ECO:0000256" key="30">
    <source>
        <dbReference type="SAM" id="MobiDB-lite"/>
    </source>
</evidence>
<dbReference type="SMART" id="SM01336">
    <property type="entry name" value="zf-PARP"/>
    <property type="match status" value="1"/>
</dbReference>
<dbReference type="FunFam" id="1.20.142.10:FF:000001">
    <property type="entry name" value="Poly [ADP-ribose] polymerase"/>
    <property type="match status" value="1"/>
</dbReference>
<keyword evidence="17" id="KW-0391">Immunity</keyword>
<evidence type="ECO:0000259" key="33">
    <source>
        <dbReference type="PROSITE" id="PS51060"/>
    </source>
</evidence>
<dbReference type="Pfam" id="PF00644">
    <property type="entry name" value="PARP"/>
    <property type="match status" value="1"/>
</dbReference>
<dbReference type="PROSITE" id="PS51977">
    <property type="entry name" value="WGR"/>
    <property type="match status" value="1"/>
</dbReference>
<dbReference type="InterPro" id="IPR036930">
    <property type="entry name" value="WGR_dom_sf"/>
</dbReference>
<dbReference type="Pfam" id="PF05406">
    <property type="entry name" value="WGR"/>
    <property type="match status" value="1"/>
</dbReference>
<evidence type="ECO:0000256" key="2">
    <source>
        <dbReference type="ARBA" id="ARBA00004514"/>
    </source>
</evidence>
<keyword evidence="18" id="KW-0805">Transcription regulation</keyword>
<comment type="caution">
    <text evidence="35">The sequence shown here is derived from an EMBL/GenBank/DDBJ whole genome shotgun (WGS) entry which is preliminary data.</text>
</comment>
<evidence type="ECO:0000256" key="11">
    <source>
        <dbReference type="ARBA" id="ARBA00022695"/>
    </source>
</evidence>
<keyword evidence="13" id="KW-0677">Repeat</keyword>
<evidence type="ECO:0000259" key="31">
    <source>
        <dbReference type="PROSITE" id="PS50064"/>
    </source>
</evidence>
<evidence type="ECO:0000256" key="25">
    <source>
        <dbReference type="ARBA" id="ARBA00033987"/>
    </source>
</evidence>
<keyword evidence="10 29" id="KW-0808">Transferase</keyword>
<keyword evidence="12" id="KW-0479">Metal-binding</keyword>
<evidence type="ECO:0000256" key="9">
    <source>
        <dbReference type="ARBA" id="ARBA00022676"/>
    </source>
</evidence>
<evidence type="ECO:0000256" key="21">
    <source>
        <dbReference type="ARBA" id="ARBA00023163"/>
    </source>
</evidence>
<dbReference type="GO" id="GO:0003677">
    <property type="term" value="F:DNA binding"/>
    <property type="evidence" value="ECO:0007669"/>
    <property type="project" value="UniProtKB-KW"/>
</dbReference>
<dbReference type="Gene3D" id="3.40.50.10190">
    <property type="entry name" value="BRCT domain"/>
    <property type="match status" value="1"/>
</dbReference>
<comment type="catalytic activity">
    <reaction evidence="27">
        <text>L-tyrosyl-[protein] + NAD(+) = O-(ADP-D-ribosyl)-L-tyrosyl-[protein] + nicotinamide + H(+)</text>
        <dbReference type="Rhea" id="RHEA:58236"/>
        <dbReference type="Rhea" id="RHEA-COMP:10136"/>
        <dbReference type="Rhea" id="RHEA-COMP:15092"/>
        <dbReference type="ChEBI" id="CHEBI:15378"/>
        <dbReference type="ChEBI" id="CHEBI:17154"/>
        <dbReference type="ChEBI" id="CHEBI:46858"/>
        <dbReference type="ChEBI" id="CHEBI:57540"/>
        <dbReference type="ChEBI" id="CHEBI:142557"/>
    </reaction>
    <physiologicalReaction direction="left-to-right" evidence="27">
        <dbReference type="Rhea" id="RHEA:58237"/>
    </physiologicalReaction>
</comment>
<evidence type="ECO:0000256" key="8">
    <source>
        <dbReference type="ARBA" id="ARBA00022588"/>
    </source>
</evidence>
<keyword evidence="6" id="KW-1017">Isopeptide bond</keyword>
<accession>A0A814J3R9</accession>
<dbReference type="InterPro" id="IPR036616">
    <property type="entry name" value="Poly(ADP-ribose)pol_reg_dom_sf"/>
</dbReference>
<dbReference type="PANTHER" id="PTHR10459">
    <property type="entry name" value="DNA LIGASE"/>
    <property type="match status" value="1"/>
</dbReference>
<evidence type="ECO:0000256" key="23">
    <source>
        <dbReference type="ARBA" id="ARBA00024159"/>
    </source>
</evidence>
<comment type="catalytic activity">
    <reaction evidence="28">
        <text>L-seryl-[protein] + NAD(+) = O-(ADP-D-ribosyl)-L-seryl-[protein] + nicotinamide + H(+)</text>
        <dbReference type="Rhea" id="RHEA:58232"/>
        <dbReference type="Rhea" id="RHEA-COMP:9863"/>
        <dbReference type="Rhea" id="RHEA-COMP:15091"/>
        <dbReference type="ChEBI" id="CHEBI:15378"/>
        <dbReference type="ChEBI" id="CHEBI:17154"/>
        <dbReference type="ChEBI" id="CHEBI:29999"/>
        <dbReference type="ChEBI" id="CHEBI:57540"/>
        <dbReference type="ChEBI" id="CHEBI:142556"/>
    </reaction>
    <physiologicalReaction direction="left-to-right" evidence="28">
        <dbReference type="Rhea" id="RHEA:58233"/>
    </physiologicalReaction>
</comment>
<comment type="subcellular location">
    <subcellularLocation>
        <location evidence="1">Chromosome</location>
    </subcellularLocation>
    <subcellularLocation>
        <location evidence="2">Cytoplasm</location>
        <location evidence="2">Cytosol</location>
    </subcellularLocation>
    <subcellularLocation>
        <location evidence="3">Nucleus</location>
        <location evidence="3">Nucleolus</location>
    </subcellularLocation>
</comment>
<dbReference type="GO" id="GO:0070212">
    <property type="term" value="P:protein poly-ADP-ribosylation"/>
    <property type="evidence" value="ECO:0007669"/>
    <property type="project" value="TreeGrafter"/>
</dbReference>
<dbReference type="AlphaFoldDB" id="A0A814J3R9"/>
<sequence length="691" mass="79690">MKGFDDLRWEDQDKIHENDPNNTFTVEYAKSNRSTCHGCDTSIDKDTLRLSRKNYTSKRSRRYGSTDEWYRVDCFNHMKKDLGFFGNAESFFGFVDLNNEDQVELKEKFGTSTSSKRKRKGARINDESTKEKQAKIEDTTLETLNEQEETRLKKEQCELLWTYKDNLRKEIPNDVLKELLEFNAQKPVSGESNLIDAVTDYMAFGALKPCPNVMVFLFSIIQIIVVQATLPNGQNVLIEHNYLNENHLKFQIKSKKPTICFEIKEPDYDPKLPLNDYSVALVGGTIVTTIDNTVDVIISTQDEVQKGNKNIQNAQTFEIHIVPEQFLDDIVNDRPSIVMEKLKLSTLGILPHIRKQQTHEKKKIKRKSSNTFKSVGRSKQFIPEKVTMKLKDGAAVDPDSGLEETCHILKDSETGGIFTAVLGMGRTGTTFGSKKIDEYDDQSEAIDAFHRIFFDKTGNQWTDQETFKKLPNKHYPLEIYYGQHGDNDQIQKMLNDPNSKNRSHLPQSVQDLIRLIFNVKTMEETLLSFEIDLTKMPLGKLSRNQLNMAYQVLTELQTLITSGSTNKTSIVDATNRFYTLIPHNFGLKKPIILDNIDLIQSKTQMIDNLLEIEIAYSMLKGSIDEKDEHPIDVHYKKLKCIIEPIDKNTEEFKRIEQYMINTHASTHNTYTLKLKELFKIIREGEDDRFQK</sequence>
<keyword evidence="8" id="KW-0399">Innate immunity</keyword>
<dbReference type="InterPro" id="IPR001510">
    <property type="entry name" value="Znf_PARP"/>
</dbReference>
<keyword evidence="7" id="KW-0021">Allosteric enzyme</keyword>
<evidence type="ECO:0000256" key="1">
    <source>
        <dbReference type="ARBA" id="ARBA00004286"/>
    </source>
</evidence>
<dbReference type="GO" id="GO:0016779">
    <property type="term" value="F:nucleotidyltransferase activity"/>
    <property type="evidence" value="ECO:0007669"/>
    <property type="project" value="UniProtKB-KW"/>
</dbReference>
<evidence type="ECO:0000256" key="20">
    <source>
        <dbReference type="ARBA" id="ARBA00023125"/>
    </source>
</evidence>
<name>A0A814J3R9_9BILA</name>
<evidence type="ECO:0000256" key="14">
    <source>
        <dbReference type="ARBA" id="ARBA00022765"/>
    </source>
</evidence>
<proteinExistence type="predicted"/>
<keyword evidence="5" id="KW-0963">Cytoplasm</keyword>
<comment type="catalytic activity">
    <reaction evidence="25">
        <text>NAD(+) + (ADP-D-ribosyl)n-acceptor = nicotinamide + (ADP-D-ribosyl)n+1-acceptor + H(+).</text>
        <dbReference type="EC" id="2.4.2.30"/>
    </reaction>
</comment>
<dbReference type="InterPro" id="IPR012317">
    <property type="entry name" value="Poly(ADP-ribose)pol_cat_dom"/>
</dbReference>
<evidence type="ECO:0000256" key="16">
    <source>
        <dbReference type="ARBA" id="ARBA00022833"/>
    </source>
</evidence>
<dbReference type="GO" id="GO:0005694">
    <property type="term" value="C:chromosome"/>
    <property type="evidence" value="ECO:0007669"/>
    <property type="project" value="UniProtKB-SubCell"/>
</dbReference>
<dbReference type="Gene3D" id="3.90.228.10">
    <property type="match status" value="1"/>
</dbReference>
<feature type="compositionally biased region" description="Basic and acidic residues" evidence="30">
    <location>
        <begin position="123"/>
        <end position="133"/>
    </location>
</feature>
<evidence type="ECO:0000256" key="24">
    <source>
        <dbReference type="ARBA" id="ARBA00024164"/>
    </source>
</evidence>
<dbReference type="Gene3D" id="1.10.20.130">
    <property type="match status" value="1"/>
</dbReference>